<organism evidence="2 3">
    <name type="scientific">Egicoccus halophilus</name>
    <dbReference type="NCBI Taxonomy" id="1670830"/>
    <lineage>
        <taxon>Bacteria</taxon>
        <taxon>Bacillati</taxon>
        <taxon>Actinomycetota</taxon>
        <taxon>Nitriliruptoria</taxon>
        <taxon>Egicoccales</taxon>
        <taxon>Egicoccaceae</taxon>
        <taxon>Egicoccus</taxon>
    </lineage>
</organism>
<accession>A0A8J3EX13</accession>
<feature type="region of interest" description="Disordered" evidence="1">
    <location>
        <begin position="23"/>
        <end position="48"/>
    </location>
</feature>
<dbReference type="Proteomes" id="UP000650511">
    <property type="component" value="Unassembled WGS sequence"/>
</dbReference>
<proteinExistence type="predicted"/>
<gene>
    <name evidence="2" type="ORF">GCM10011354_11120</name>
</gene>
<dbReference type="AlphaFoldDB" id="A0A8J3EX13"/>
<protein>
    <submittedName>
        <fullName evidence="2">Uncharacterized protein</fullName>
    </submittedName>
</protein>
<comment type="caution">
    <text evidence="2">The sequence shown here is derived from an EMBL/GenBank/DDBJ whole genome shotgun (WGS) entry which is preliminary data.</text>
</comment>
<evidence type="ECO:0000313" key="2">
    <source>
        <dbReference type="EMBL" id="GGI04843.1"/>
    </source>
</evidence>
<dbReference type="EMBL" id="BMHA01000003">
    <property type="protein sequence ID" value="GGI04843.1"/>
    <property type="molecule type" value="Genomic_DNA"/>
</dbReference>
<reference evidence="2" key="2">
    <citation type="submission" date="2020-09" db="EMBL/GenBank/DDBJ databases">
        <authorList>
            <person name="Sun Q."/>
            <person name="Zhou Y."/>
        </authorList>
    </citation>
    <scope>NUCLEOTIDE SEQUENCE</scope>
    <source>
        <strain evidence="2">CGMCC 1.14988</strain>
    </source>
</reference>
<keyword evidence="3" id="KW-1185">Reference proteome</keyword>
<evidence type="ECO:0000256" key="1">
    <source>
        <dbReference type="SAM" id="MobiDB-lite"/>
    </source>
</evidence>
<sequence>MEDAPTLGPWWNACMTCDPRADDAAYRDAPETPAPRRCPQEERNDDSPAEVLVQLEPRVLADTLGLVLRGSGLRVTVSVEPAETDGSESAATPFRLAVVSDGRVPRLPAEHTIVLDEAGTPVSVDGRTPASSAATPLEDLLALVERVLADDGPPLTPADRTTP</sequence>
<evidence type="ECO:0000313" key="3">
    <source>
        <dbReference type="Proteomes" id="UP000650511"/>
    </source>
</evidence>
<reference evidence="2" key="1">
    <citation type="journal article" date="2014" name="Int. J. Syst. Evol. Microbiol.">
        <title>Complete genome sequence of Corynebacterium casei LMG S-19264T (=DSM 44701T), isolated from a smear-ripened cheese.</title>
        <authorList>
            <consortium name="US DOE Joint Genome Institute (JGI-PGF)"/>
            <person name="Walter F."/>
            <person name="Albersmeier A."/>
            <person name="Kalinowski J."/>
            <person name="Ruckert C."/>
        </authorList>
    </citation>
    <scope>NUCLEOTIDE SEQUENCE</scope>
    <source>
        <strain evidence="2">CGMCC 1.14988</strain>
    </source>
</reference>
<name>A0A8J3EX13_9ACTN</name>